<sequence length="145" mass="17052">MTKLDKIIHRDTISFDDYFDLDEGELVEHDSVPQYSQPYMYVDIPIEELVFVKVDIVVENNRRTYKQTFWNSGRNVFTETTDYQPSVSTEIIIALDKGNGDNEIIRLYNGTGIFYPIYHGFFTKDSTDEEKLDMSMFIDLVKHEK</sequence>
<accession>A0A4R6WQW3</accession>
<evidence type="ECO:0000313" key="1">
    <source>
        <dbReference type="EMBL" id="TDQ81703.1"/>
    </source>
</evidence>
<dbReference type="Proteomes" id="UP000295292">
    <property type="component" value="Unassembled WGS sequence"/>
</dbReference>
<reference evidence="1 2" key="1">
    <citation type="submission" date="2019-03" db="EMBL/GenBank/DDBJ databases">
        <title>Genomic Encyclopedia of Archaeal and Bacterial Type Strains, Phase II (KMG-II): from individual species to whole genera.</title>
        <authorList>
            <person name="Goeker M."/>
        </authorList>
    </citation>
    <scope>NUCLEOTIDE SEQUENCE [LARGE SCALE GENOMIC DNA]</scope>
    <source>
        <strain evidence="1 2">DSM 28353</strain>
    </source>
</reference>
<organism evidence="1 2">
    <name type="scientific">Sphingobacterium yanglingense</name>
    <dbReference type="NCBI Taxonomy" id="1437280"/>
    <lineage>
        <taxon>Bacteria</taxon>
        <taxon>Pseudomonadati</taxon>
        <taxon>Bacteroidota</taxon>
        <taxon>Sphingobacteriia</taxon>
        <taxon>Sphingobacteriales</taxon>
        <taxon>Sphingobacteriaceae</taxon>
        <taxon>Sphingobacterium</taxon>
    </lineage>
</organism>
<gene>
    <name evidence="1" type="ORF">CLV99_0231</name>
</gene>
<dbReference type="RefSeq" id="WP_133582655.1">
    <property type="nucleotide sequence ID" value="NZ_SNYV01000003.1"/>
</dbReference>
<evidence type="ECO:0000313" key="2">
    <source>
        <dbReference type="Proteomes" id="UP000295292"/>
    </source>
</evidence>
<dbReference type="EMBL" id="SNYV01000003">
    <property type="protein sequence ID" value="TDQ81703.1"/>
    <property type="molecule type" value="Genomic_DNA"/>
</dbReference>
<proteinExistence type="predicted"/>
<protein>
    <submittedName>
        <fullName evidence="1">Uncharacterized protein</fullName>
    </submittedName>
</protein>
<name>A0A4R6WQW3_9SPHI</name>
<comment type="caution">
    <text evidence="1">The sequence shown here is derived from an EMBL/GenBank/DDBJ whole genome shotgun (WGS) entry which is preliminary data.</text>
</comment>
<dbReference type="OrthoDB" id="9930139at2"/>
<dbReference type="AlphaFoldDB" id="A0A4R6WQW3"/>
<keyword evidence="2" id="KW-1185">Reference proteome</keyword>